<proteinExistence type="predicted"/>
<dbReference type="Pfam" id="PF05699">
    <property type="entry name" value="Dimer_Tnp_hAT"/>
    <property type="match status" value="1"/>
</dbReference>
<dbReference type="PANTHER" id="PTHR32166">
    <property type="entry name" value="OSJNBA0013A04.12 PROTEIN"/>
    <property type="match status" value="1"/>
</dbReference>
<reference evidence="5" key="1">
    <citation type="journal article" date="2020" name="Genome Biol.">
        <title>Gamete binning: chromosome-level and haplotype-resolved genome assembly enabled by high-throughput single-cell sequencing of gamete genomes.</title>
        <authorList>
            <person name="Campoy J.A."/>
            <person name="Sun H."/>
            <person name="Goel M."/>
            <person name="Jiao W.-B."/>
            <person name="Folz-Donahue K."/>
            <person name="Wang N."/>
            <person name="Rubio M."/>
            <person name="Liu C."/>
            <person name="Kukat C."/>
            <person name="Ruiz D."/>
            <person name="Huettel B."/>
            <person name="Schneeberger K."/>
        </authorList>
    </citation>
    <scope>NUCLEOTIDE SEQUENCE [LARGE SCALE GENOMIC DNA]</scope>
    <source>
        <strain evidence="5">cv. Rojo Pasion</strain>
    </source>
</reference>
<feature type="domain" description="DUF659" evidence="2">
    <location>
        <begin position="204"/>
        <end position="354"/>
    </location>
</feature>
<dbReference type="GO" id="GO:0046983">
    <property type="term" value="F:protein dimerization activity"/>
    <property type="evidence" value="ECO:0007669"/>
    <property type="project" value="InterPro"/>
</dbReference>
<evidence type="ECO:0008006" key="6">
    <source>
        <dbReference type="Google" id="ProtNLM"/>
    </source>
</evidence>
<keyword evidence="5" id="KW-1185">Reference proteome</keyword>
<dbReference type="EMBL" id="CAEKKB010000003">
    <property type="protein sequence ID" value="CAB4302636.1"/>
    <property type="molecule type" value="Genomic_DNA"/>
</dbReference>
<dbReference type="Pfam" id="PF04937">
    <property type="entry name" value="DUF659"/>
    <property type="match status" value="1"/>
</dbReference>
<protein>
    <recommendedName>
        <fullName evidence="6">DUF659 domain-containing protein</fullName>
    </recommendedName>
</protein>
<gene>
    <name evidence="4" type="ORF">ORAREDHAP_LOCUS18478</name>
</gene>
<feature type="compositionally biased region" description="Low complexity" evidence="1">
    <location>
        <begin position="108"/>
        <end position="119"/>
    </location>
</feature>
<dbReference type="OrthoDB" id="1741262at2759"/>
<dbReference type="InterPro" id="IPR012337">
    <property type="entry name" value="RNaseH-like_sf"/>
</dbReference>
<evidence type="ECO:0000256" key="1">
    <source>
        <dbReference type="SAM" id="MobiDB-lite"/>
    </source>
</evidence>
<dbReference type="InterPro" id="IPR007021">
    <property type="entry name" value="DUF659"/>
</dbReference>
<dbReference type="AlphaFoldDB" id="A0A6J5WLI2"/>
<evidence type="ECO:0000259" key="3">
    <source>
        <dbReference type="Pfam" id="PF05699"/>
    </source>
</evidence>
<feature type="region of interest" description="Disordered" evidence="1">
    <location>
        <begin position="87"/>
        <end position="130"/>
    </location>
</feature>
<dbReference type="SUPFAM" id="SSF53098">
    <property type="entry name" value="Ribonuclease H-like"/>
    <property type="match status" value="1"/>
</dbReference>
<evidence type="ECO:0000313" key="5">
    <source>
        <dbReference type="Proteomes" id="UP000507245"/>
    </source>
</evidence>
<dbReference type="PANTHER" id="PTHR32166:SF63">
    <property type="entry name" value="HAT TRANSPOSON SUPERFAMILY PROTEIN"/>
    <property type="match status" value="1"/>
</dbReference>
<feature type="domain" description="HAT C-terminal dimerisation" evidence="3">
    <location>
        <begin position="602"/>
        <end position="669"/>
    </location>
</feature>
<sequence>MDGSGSEAINVYEHCTVVDRKKGRVACNYCGKVVSGSFRLKCHVGGIRGDVVPCPSAPADVRELMRNRLMERRRETFGMEHMELHFPDLPRRMNSSPSLNGIKHNKPQTSQTSGSQNGSQEKEEMEFSLEDGETGNVFVSNGSRGSKRGGNEETIDDTASRKAGKCIGRFLYETGLEFAAANSPSFKNMIHSTLGPGLGEFKIPSYEELRGWILEDEVKEITEYVTKIKKSWATTGCSILLDSWIDEKGRKLVNFLVNCPEGAIYLCTHDISSFDIDAIYSLLEEIMKDVGVENVVQVVADSTTGWAGIGEEDFNNRFKGVFWGVSASHCIELILEKIEMMGSVKRILDKAKVITKFIHGHATVLKLLKKHTLGRDLIQPSKIRSAMPVMTLKNILSEKQNLKDMFSSSEWNMSPWASRAEGKRVADLVEDHSFWTGAWMVLKAAMPLIRILDLIFKADKPLVGYIYETMDQVKETIQEEFKNEKSKYMPFWVVIDEIWDNHLHSPLHGAAYYLNPGLFYTRDFNGDPEVAFALLYSLVQMVQHYQTQVLISRQFSKYRLAKGSFQEGRDRNRGRNIPPGIKPVVLRSVKNQDLKLSFYVKLTAAIWWSCYGHQCPELQRFAIRILSQNCDGAAKYGLKRTLAEKLVTNGRNPIEQQRLKDLTFVHYNLHLQQFCSGMKTGIVAEEIDPMDDWIIDEAPDIEPQTSVSWMNLDYTRGAINENSSKDRVHVRF</sequence>
<organism evidence="4 5">
    <name type="scientific">Prunus armeniaca</name>
    <name type="common">Apricot</name>
    <name type="synonym">Armeniaca vulgaris</name>
    <dbReference type="NCBI Taxonomy" id="36596"/>
    <lineage>
        <taxon>Eukaryota</taxon>
        <taxon>Viridiplantae</taxon>
        <taxon>Streptophyta</taxon>
        <taxon>Embryophyta</taxon>
        <taxon>Tracheophyta</taxon>
        <taxon>Spermatophyta</taxon>
        <taxon>Magnoliopsida</taxon>
        <taxon>eudicotyledons</taxon>
        <taxon>Gunneridae</taxon>
        <taxon>Pentapetalae</taxon>
        <taxon>rosids</taxon>
        <taxon>fabids</taxon>
        <taxon>Rosales</taxon>
        <taxon>Rosaceae</taxon>
        <taxon>Amygdaloideae</taxon>
        <taxon>Amygdaleae</taxon>
        <taxon>Prunus</taxon>
    </lineage>
</organism>
<dbReference type="InterPro" id="IPR008906">
    <property type="entry name" value="HATC_C_dom"/>
</dbReference>
<accession>A0A6J5WLI2</accession>
<name>A0A6J5WLI2_PRUAR</name>
<evidence type="ECO:0000313" key="4">
    <source>
        <dbReference type="EMBL" id="CAB4302636.1"/>
    </source>
</evidence>
<evidence type="ECO:0000259" key="2">
    <source>
        <dbReference type="Pfam" id="PF04937"/>
    </source>
</evidence>
<dbReference type="Proteomes" id="UP000507245">
    <property type="component" value="Unassembled WGS sequence"/>
</dbReference>